<protein>
    <submittedName>
        <fullName evidence="1">Uncharacterized protein</fullName>
    </submittedName>
</protein>
<keyword evidence="2" id="KW-1185">Reference proteome</keyword>
<proteinExistence type="predicted"/>
<dbReference type="Proteomes" id="UP000284706">
    <property type="component" value="Unassembled WGS sequence"/>
</dbReference>
<sequence>MFHLTPSVNEAGTDVEHGVLRVLQDQDFCFAPPDIHPATFKELWNQPMVDLGPVDKVIPERRLWGVRCRVYLRRPQEMPHIRFGTTITYGQSLCHHTGDVRYMATENALAEDGISYVVFTAYDKFQGIFRVDHQKFHPIVVVALRELVHFARNPSSAVSARCMAVFLSLPPIEKDIQKPSTQVEEPAVEDAVQTHPDSRIVRSDVREVAQTQTDGAIIVFEVEVEEAVQTAGVQVVVSEVDGEDARVWYQVFAFFIVDFCRRFRLWIASLI</sequence>
<accession>A0A409VY88</accession>
<evidence type="ECO:0000313" key="1">
    <source>
        <dbReference type="EMBL" id="PPQ71228.1"/>
    </source>
</evidence>
<dbReference type="AlphaFoldDB" id="A0A409VY88"/>
<dbReference type="InParanoid" id="A0A409VY88"/>
<dbReference type="EMBL" id="NHYE01005511">
    <property type="protein sequence ID" value="PPQ71228.1"/>
    <property type="molecule type" value="Genomic_DNA"/>
</dbReference>
<reference evidence="1 2" key="1">
    <citation type="journal article" date="2018" name="Evol. Lett.">
        <title>Horizontal gene cluster transfer increased hallucinogenic mushroom diversity.</title>
        <authorList>
            <person name="Reynolds H.T."/>
            <person name="Vijayakumar V."/>
            <person name="Gluck-Thaler E."/>
            <person name="Korotkin H.B."/>
            <person name="Matheny P.B."/>
            <person name="Slot J.C."/>
        </authorList>
    </citation>
    <scope>NUCLEOTIDE SEQUENCE [LARGE SCALE GENOMIC DNA]</scope>
    <source>
        <strain evidence="1 2">SRW20</strain>
    </source>
</reference>
<evidence type="ECO:0000313" key="2">
    <source>
        <dbReference type="Proteomes" id="UP000284706"/>
    </source>
</evidence>
<organism evidence="1 2">
    <name type="scientific">Gymnopilus dilepis</name>
    <dbReference type="NCBI Taxonomy" id="231916"/>
    <lineage>
        <taxon>Eukaryota</taxon>
        <taxon>Fungi</taxon>
        <taxon>Dikarya</taxon>
        <taxon>Basidiomycota</taxon>
        <taxon>Agaricomycotina</taxon>
        <taxon>Agaricomycetes</taxon>
        <taxon>Agaricomycetidae</taxon>
        <taxon>Agaricales</taxon>
        <taxon>Agaricineae</taxon>
        <taxon>Hymenogastraceae</taxon>
        <taxon>Gymnopilus</taxon>
    </lineage>
</organism>
<comment type="caution">
    <text evidence="1">The sequence shown here is derived from an EMBL/GenBank/DDBJ whole genome shotgun (WGS) entry which is preliminary data.</text>
</comment>
<name>A0A409VY88_9AGAR</name>
<gene>
    <name evidence="1" type="ORF">CVT26_011006</name>
</gene>